<feature type="domain" description="Sulfotransferase" evidence="3">
    <location>
        <begin position="5"/>
        <end position="266"/>
    </location>
</feature>
<comment type="caution">
    <text evidence="4">The sequence shown here is derived from an EMBL/GenBank/DDBJ whole genome shotgun (WGS) entry which is preliminary data.</text>
</comment>
<evidence type="ECO:0000256" key="2">
    <source>
        <dbReference type="ARBA" id="ARBA00022679"/>
    </source>
</evidence>
<sequence>MGKIVWLASYPKSGNTWVRAFLHNYITRPEAAHSINRLTDFSVAECAAPFFRQPGETLTIEQVQALRPGVHEQLTKLHPDLVFVKTHNANLAVHGIPLCTPEHTAGAVYIVRDPRDVALSFAAFAQRSVDEIIEVMANPGAANASDDLQVFELLSSWSAHVRSWVGAPRRLLTRYEDLVAEPERYFARIIRFIGTGEVDQQRLALAIEFSSFKSLSAQETAEGYKAGGKGEKFFRQGKAGQWRERLTPAQVQRITAAHGEVMQKLGYL</sequence>
<comment type="similarity">
    <text evidence="1">Belongs to the sulfotransferase 1 family.</text>
</comment>
<name>A0A840V9V3_9PROT</name>
<dbReference type="SUPFAM" id="SSF52540">
    <property type="entry name" value="P-loop containing nucleoside triphosphate hydrolases"/>
    <property type="match status" value="1"/>
</dbReference>
<evidence type="ECO:0000313" key="4">
    <source>
        <dbReference type="EMBL" id="MBB5372728.1"/>
    </source>
</evidence>
<dbReference type="GO" id="GO:0008146">
    <property type="term" value="F:sulfotransferase activity"/>
    <property type="evidence" value="ECO:0007669"/>
    <property type="project" value="InterPro"/>
</dbReference>
<evidence type="ECO:0000313" key="5">
    <source>
        <dbReference type="Proteomes" id="UP000553706"/>
    </source>
</evidence>
<accession>A0A840V9V3</accession>
<dbReference type="Gene3D" id="3.40.50.300">
    <property type="entry name" value="P-loop containing nucleotide triphosphate hydrolases"/>
    <property type="match status" value="1"/>
</dbReference>
<protein>
    <recommendedName>
        <fullName evidence="3">Sulfotransferase domain-containing protein</fullName>
    </recommendedName>
</protein>
<dbReference type="InterPro" id="IPR027417">
    <property type="entry name" value="P-loop_NTPase"/>
</dbReference>
<reference evidence="4 5" key="1">
    <citation type="submission" date="2020-08" db="EMBL/GenBank/DDBJ databases">
        <title>Genomic Encyclopedia of Type Strains, Phase IV (KMG-IV): sequencing the most valuable type-strain genomes for metagenomic binning, comparative biology and taxonomic classification.</title>
        <authorList>
            <person name="Goeker M."/>
        </authorList>
    </citation>
    <scope>NUCLEOTIDE SEQUENCE [LARGE SCALE GENOMIC DNA]</scope>
    <source>
        <strain evidence="4 5">DSM 27026</strain>
    </source>
</reference>
<dbReference type="PANTHER" id="PTHR11783">
    <property type="entry name" value="SULFOTRANSFERASE SULT"/>
    <property type="match status" value="1"/>
</dbReference>
<evidence type="ECO:0000256" key="1">
    <source>
        <dbReference type="ARBA" id="ARBA00005771"/>
    </source>
</evidence>
<dbReference type="Proteomes" id="UP000553706">
    <property type="component" value="Unassembled WGS sequence"/>
</dbReference>
<dbReference type="InterPro" id="IPR000863">
    <property type="entry name" value="Sulfotransferase_dom"/>
</dbReference>
<proteinExistence type="inferred from homology"/>
<evidence type="ECO:0000259" key="3">
    <source>
        <dbReference type="Pfam" id="PF00685"/>
    </source>
</evidence>
<dbReference type="AlphaFoldDB" id="A0A840V9V3"/>
<dbReference type="Pfam" id="PF00685">
    <property type="entry name" value="Sulfotransfer_1"/>
    <property type="match status" value="1"/>
</dbReference>
<keyword evidence="5" id="KW-1185">Reference proteome</keyword>
<dbReference type="EMBL" id="JACHFJ010000003">
    <property type="protein sequence ID" value="MBB5372728.1"/>
    <property type="molecule type" value="Genomic_DNA"/>
</dbReference>
<keyword evidence="2" id="KW-0808">Transferase</keyword>
<dbReference type="RefSeq" id="WP_183265755.1">
    <property type="nucleotide sequence ID" value="NZ_JACHFJ010000003.1"/>
</dbReference>
<organism evidence="4 5">
    <name type="scientific">Acidocella aromatica</name>
    <dbReference type="NCBI Taxonomy" id="1303579"/>
    <lineage>
        <taxon>Bacteria</taxon>
        <taxon>Pseudomonadati</taxon>
        <taxon>Pseudomonadota</taxon>
        <taxon>Alphaproteobacteria</taxon>
        <taxon>Acetobacterales</taxon>
        <taxon>Acidocellaceae</taxon>
        <taxon>Acidocella</taxon>
    </lineage>
</organism>
<gene>
    <name evidence="4" type="ORF">HNP71_000979</name>
</gene>